<evidence type="ECO:0000313" key="2">
    <source>
        <dbReference type="EMBL" id="RUL69090.1"/>
    </source>
</evidence>
<dbReference type="AlphaFoldDB" id="A0A432LZF1"/>
<gene>
    <name evidence="2" type="ORF">EKH80_22980</name>
</gene>
<reference evidence="2 3" key="1">
    <citation type="submission" date="2018-12" db="EMBL/GenBank/DDBJ databases">
        <title>Dyella dinghuensis sp. nov. DHOA06 and Dyella choica sp. nov. 4M-K27, isolated from forest soil.</title>
        <authorList>
            <person name="Qiu L.-H."/>
            <person name="Gao Z.-H."/>
        </authorList>
    </citation>
    <scope>NUCLEOTIDE SEQUENCE [LARGE SCALE GENOMIC DNA]</scope>
    <source>
        <strain evidence="2 3">4M-K27</strain>
    </source>
</reference>
<organism evidence="2 3">
    <name type="scientific">Dyella choica</name>
    <dbReference type="NCBI Taxonomy" id="1927959"/>
    <lineage>
        <taxon>Bacteria</taxon>
        <taxon>Pseudomonadati</taxon>
        <taxon>Pseudomonadota</taxon>
        <taxon>Gammaproteobacteria</taxon>
        <taxon>Lysobacterales</taxon>
        <taxon>Rhodanobacteraceae</taxon>
        <taxon>Dyella</taxon>
    </lineage>
</organism>
<evidence type="ECO:0000313" key="3">
    <source>
        <dbReference type="Proteomes" id="UP000274358"/>
    </source>
</evidence>
<dbReference type="SUPFAM" id="SSF88874">
    <property type="entry name" value="Receptor-binding domain of short tail fibre protein gp12"/>
    <property type="match status" value="1"/>
</dbReference>
<comment type="caution">
    <text evidence="2">The sequence shown here is derived from an EMBL/GenBank/DDBJ whole genome shotgun (WGS) entry which is preliminary data.</text>
</comment>
<dbReference type="RefSeq" id="WP_126687140.1">
    <property type="nucleotide sequence ID" value="NZ_RYYV01000039.1"/>
</dbReference>
<keyword evidence="3" id="KW-1185">Reference proteome</keyword>
<dbReference type="Gene3D" id="3.90.1340.10">
    <property type="entry name" value="Phage tail collar domain"/>
    <property type="match status" value="1"/>
</dbReference>
<name>A0A432LZF1_9GAMM</name>
<dbReference type="InterPro" id="IPR011083">
    <property type="entry name" value="Phage_tail_collar_dom"/>
</dbReference>
<feature type="domain" description="Phage tail collar" evidence="1">
    <location>
        <begin position="7"/>
        <end position="63"/>
    </location>
</feature>
<dbReference type="Proteomes" id="UP000274358">
    <property type="component" value="Unassembled WGS sequence"/>
</dbReference>
<accession>A0A432LZF1</accession>
<sequence>MSIPFVGEIRLFGFPRIPTGWLPCDGSLQPISLYEPLYALIGTTYGGNGQTTFAVPDLRGRVPLHQGTGNGLSPRPLGQVAGTEAVTVISTQMPQHTHIAHASTSAASTTTPAATLVPGTLAGTDTMYSADLTGAGTFTMANNAVSFTGGNLPHDNTMPTLTVSYCIAVNGIFPSQQ</sequence>
<dbReference type="InterPro" id="IPR037053">
    <property type="entry name" value="Phage_tail_collar_dom_sf"/>
</dbReference>
<evidence type="ECO:0000259" key="1">
    <source>
        <dbReference type="Pfam" id="PF07484"/>
    </source>
</evidence>
<dbReference type="EMBL" id="RYYV01000039">
    <property type="protein sequence ID" value="RUL69090.1"/>
    <property type="molecule type" value="Genomic_DNA"/>
</dbReference>
<proteinExistence type="predicted"/>
<protein>
    <submittedName>
        <fullName evidence="2">Phage tail protein</fullName>
    </submittedName>
</protein>
<dbReference type="OrthoDB" id="9810174at2"/>
<dbReference type="Pfam" id="PF07484">
    <property type="entry name" value="Collar"/>
    <property type="match status" value="1"/>
</dbReference>